<feature type="signal peptide" evidence="1">
    <location>
        <begin position="1"/>
        <end position="20"/>
    </location>
</feature>
<dbReference type="InterPro" id="IPR038670">
    <property type="entry name" value="HslJ-like_sf"/>
</dbReference>
<proteinExistence type="predicted"/>
<dbReference type="InterPro" id="IPR005184">
    <property type="entry name" value="DUF306_Meta_HslJ"/>
</dbReference>
<gene>
    <name evidence="3" type="ORF">H7F51_01975</name>
</gene>
<dbReference type="Gene3D" id="2.40.128.270">
    <property type="match status" value="1"/>
</dbReference>
<accession>A0A7X1FNX7</accession>
<keyword evidence="4" id="KW-1185">Reference proteome</keyword>
<evidence type="ECO:0000313" key="3">
    <source>
        <dbReference type="EMBL" id="MBC2664280.1"/>
    </source>
</evidence>
<comment type="caution">
    <text evidence="3">The sequence shown here is derived from an EMBL/GenBank/DDBJ whole genome shotgun (WGS) entry which is preliminary data.</text>
</comment>
<evidence type="ECO:0000259" key="2">
    <source>
        <dbReference type="Pfam" id="PF03724"/>
    </source>
</evidence>
<organism evidence="3 4">
    <name type="scientific">Novosphingobium flavum</name>
    <dbReference type="NCBI Taxonomy" id="1778672"/>
    <lineage>
        <taxon>Bacteria</taxon>
        <taxon>Pseudomonadati</taxon>
        <taxon>Pseudomonadota</taxon>
        <taxon>Alphaproteobacteria</taxon>
        <taxon>Sphingomonadales</taxon>
        <taxon>Sphingomonadaceae</taxon>
        <taxon>Novosphingobium</taxon>
    </lineage>
</organism>
<evidence type="ECO:0000256" key="1">
    <source>
        <dbReference type="SAM" id="SignalP"/>
    </source>
</evidence>
<dbReference type="InterPro" id="IPR053147">
    <property type="entry name" value="Hsp_HslJ-like"/>
</dbReference>
<reference evidence="3 4" key="1">
    <citation type="submission" date="2020-08" db="EMBL/GenBank/DDBJ databases">
        <title>The genome sequence of type strain Novosphingobium flavum NBRC 111647.</title>
        <authorList>
            <person name="Liu Y."/>
        </authorList>
    </citation>
    <scope>NUCLEOTIDE SEQUENCE [LARGE SCALE GENOMIC DNA]</scope>
    <source>
        <strain evidence="3 4">NBRC 111647</strain>
    </source>
</reference>
<dbReference type="Pfam" id="PF03724">
    <property type="entry name" value="META"/>
    <property type="match status" value="1"/>
</dbReference>
<name>A0A7X1FNX7_9SPHN</name>
<dbReference type="EMBL" id="JACLAW010000001">
    <property type="protein sequence ID" value="MBC2664280.1"/>
    <property type="molecule type" value="Genomic_DNA"/>
</dbReference>
<dbReference type="Proteomes" id="UP000566813">
    <property type="component" value="Unassembled WGS sequence"/>
</dbReference>
<dbReference type="PANTHER" id="PTHR35535:SF1">
    <property type="entry name" value="HEAT SHOCK PROTEIN HSLJ"/>
    <property type="match status" value="1"/>
</dbReference>
<feature type="chain" id="PRO_5030816401" evidence="1">
    <location>
        <begin position="21"/>
        <end position="132"/>
    </location>
</feature>
<evidence type="ECO:0000313" key="4">
    <source>
        <dbReference type="Proteomes" id="UP000566813"/>
    </source>
</evidence>
<keyword evidence="1" id="KW-0732">Signal</keyword>
<feature type="domain" description="DUF306" evidence="2">
    <location>
        <begin position="29"/>
        <end position="129"/>
    </location>
</feature>
<dbReference type="PANTHER" id="PTHR35535">
    <property type="entry name" value="HEAT SHOCK PROTEIN HSLJ"/>
    <property type="match status" value="1"/>
</dbReference>
<dbReference type="AlphaFoldDB" id="A0A7X1FNX7"/>
<dbReference type="PROSITE" id="PS51257">
    <property type="entry name" value="PROKAR_LIPOPROTEIN"/>
    <property type="match status" value="1"/>
</dbReference>
<protein>
    <submittedName>
        <fullName evidence="3">META domain-containing protein</fullName>
    </submittedName>
</protein>
<dbReference type="RefSeq" id="WP_185662509.1">
    <property type="nucleotide sequence ID" value="NZ_JACLAW010000001.1"/>
</dbReference>
<sequence>MVRRALLFLLPALAASGCVAGPKGERGPQLTGTNWAFAEIDGAEPVSALAALRFENDRLGANVGCNGMGGPWHLDKGHLIAGPLISTQMWCEGKMEQERAVSALLSSAPEVSLKGNRLTLKTGGHSAQLVRK</sequence>